<dbReference type="HOGENOM" id="CLU_719042_0_0_5"/>
<protein>
    <submittedName>
        <fullName evidence="1">Uncharacterized protein</fullName>
    </submittedName>
</protein>
<sequence>MTKKNEIDTLKTLGKRYARANRIPQHEALNAIAAELKFAHWTQLAAKAKQGWLPSTEQLAQAEAFVRQSHPGAGEQERFIDKSFSRPVYEPIRQGKIGDHPYRVFELFGDIRMEGNGWRILVGEALFSQPIVEIEEPHSDTSPVRKRDFLDAALVIADEEATKVRAGISSDWPRRSTKPDAEGVVLHPLFGERSAEWFCLHCDGKITGARLAENLWHCPGCGASPIDIFSTPAWLEGSEVDPKPVPQPMARQRPEPTIIVVDSRPTLTLNVKSITMLLRTALLEDAATPAERLGALLAEIFVDDEGDAYIVLDEDLWPDSKEPEAALSVAELLGAELEISATCMSAPFAWPDLGHVTTSTREYVQLLLEAHEQQGVIRRQSEGE</sequence>
<organism evidence="1">
    <name type="scientific">Chelativorans sp. (strain BNC1)</name>
    <dbReference type="NCBI Taxonomy" id="266779"/>
    <lineage>
        <taxon>Bacteria</taxon>
        <taxon>Pseudomonadati</taxon>
        <taxon>Pseudomonadota</taxon>
        <taxon>Alphaproteobacteria</taxon>
        <taxon>Hyphomicrobiales</taxon>
        <taxon>Phyllobacteriaceae</taxon>
        <taxon>Chelativorans</taxon>
    </lineage>
</organism>
<accession>Q11BR1</accession>
<gene>
    <name evidence="1" type="ordered locus">Meso_3796</name>
</gene>
<dbReference type="AlphaFoldDB" id="Q11BR1"/>
<name>Q11BR1_CHESB</name>
<dbReference type="OrthoDB" id="7871777at2"/>
<evidence type="ECO:0000313" key="1">
    <source>
        <dbReference type="EMBL" id="ABG65164.1"/>
    </source>
</evidence>
<reference evidence="1" key="1">
    <citation type="submission" date="2006-06" db="EMBL/GenBank/DDBJ databases">
        <title>Complete sequence of chromosome of Chelativorans sp. BNC1.</title>
        <authorList>
            <consortium name="US DOE Joint Genome Institute"/>
            <person name="Copeland A."/>
            <person name="Lucas S."/>
            <person name="Lapidus A."/>
            <person name="Barry K."/>
            <person name="Detter J.C."/>
            <person name="Glavina del Rio T."/>
            <person name="Hammon N."/>
            <person name="Israni S."/>
            <person name="Dalin E."/>
            <person name="Tice H."/>
            <person name="Pitluck S."/>
            <person name="Chertkov O."/>
            <person name="Brettin T."/>
            <person name="Bruce D."/>
            <person name="Han C."/>
            <person name="Tapia R."/>
            <person name="Gilna P."/>
            <person name="Schmutz J."/>
            <person name="Larimer F."/>
            <person name="Land M."/>
            <person name="Hauser L."/>
            <person name="Kyrpides N."/>
            <person name="Mikhailova N."/>
            <person name="Richardson P."/>
        </authorList>
    </citation>
    <scope>NUCLEOTIDE SEQUENCE</scope>
    <source>
        <strain evidence="1">BNC1</strain>
    </source>
</reference>
<proteinExistence type="predicted"/>
<dbReference type="KEGG" id="mes:Meso_3796"/>
<dbReference type="eggNOG" id="ENOG502ZA8I">
    <property type="taxonomic scope" value="Bacteria"/>
</dbReference>
<dbReference type="EMBL" id="CP000390">
    <property type="protein sequence ID" value="ABG65164.1"/>
    <property type="molecule type" value="Genomic_DNA"/>
</dbReference>